<dbReference type="Pfam" id="PF01496">
    <property type="entry name" value="V_ATPase_I"/>
    <property type="match status" value="1"/>
</dbReference>
<dbReference type="EMBL" id="JBFDAA010000005">
    <property type="protein sequence ID" value="KAL1132714.1"/>
    <property type="molecule type" value="Genomic_DNA"/>
</dbReference>
<evidence type="ECO:0000313" key="10">
    <source>
        <dbReference type="Proteomes" id="UP001558652"/>
    </source>
</evidence>
<dbReference type="Proteomes" id="UP001558652">
    <property type="component" value="Unassembled WGS sequence"/>
</dbReference>
<evidence type="ECO:0000256" key="6">
    <source>
        <dbReference type="ARBA" id="ARBA00023065"/>
    </source>
</evidence>
<evidence type="ECO:0000256" key="2">
    <source>
        <dbReference type="ARBA" id="ARBA00009904"/>
    </source>
</evidence>
<dbReference type="GO" id="GO:0016020">
    <property type="term" value="C:membrane"/>
    <property type="evidence" value="ECO:0007669"/>
    <property type="project" value="UniProtKB-SubCell"/>
</dbReference>
<feature type="transmembrane region" description="Helical" evidence="8">
    <location>
        <begin position="198"/>
        <end position="230"/>
    </location>
</feature>
<feature type="transmembrane region" description="Helical" evidence="8">
    <location>
        <begin position="338"/>
        <end position="359"/>
    </location>
</feature>
<gene>
    <name evidence="9" type="ORF">AAG570_010666</name>
</gene>
<evidence type="ECO:0000256" key="8">
    <source>
        <dbReference type="RuleBase" id="RU361189"/>
    </source>
</evidence>
<evidence type="ECO:0000256" key="3">
    <source>
        <dbReference type="ARBA" id="ARBA00022448"/>
    </source>
</evidence>
<dbReference type="AlphaFoldDB" id="A0ABD0YN79"/>
<proteinExistence type="inferred from homology"/>
<keyword evidence="6 8" id="KW-0406">Ion transport</keyword>
<evidence type="ECO:0000256" key="7">
    <source>
        <dbReference type="ARBA" id="ARBA00023136"/>
    </source>
</evidence>
<evidence type="ECO:0000256" key="1">
    <source>
        <dbReference type="ARBA" id="ARBA00004141"/>
    </source>
</evidence>
<feature type="transmembrane region" description="Helical" evidence="8">
    <location>
        <begin position="371"/>
        <end position="391"/>
    </location>
</feature>
<keyword evidence="7 8" id="KW-0472">Membrane</keyword>
<comment type="subcellular location">
    <subcellularLocation>
        <location evidence="1">Membrane</location>
        <topology evidence="1">Multi-pass membrane protein</topology>
    </subcellularLocation>
</comment>
<dbReference type="PANTHER" id="PTHR11629">
    <property type="entry name" value="VACUOLAR PROTON ATPASES"/>
    <property type="match status" value="1"/>
</dbReference>
<protein>
    <recommendedName>
        <fullName evidence="8">V-type proton ATPase subunit a</fullName>
    </recommendedName>
</protein>
<feature type="transmembrane region" description="Helical" evidence="8">
    <location>
        <begin position="250"/>
        <end position="269"/>
    </location>
</feature>
<organism evidence="9 10">
    <name type="scientific">Ranatra chinensis</name>
    <dbReference type="NCBI Taxonomy" id="642074"/>
    <lineage>
        <taxon>Eukaryota</taxon>
        <taxon>Metazoa</taxon>
        <taxon>Ecdysozoa</taxon>
        <taxon>Arthropoda</taxon>
        <taxon>Hexapoda</taxon>
        <taxon>Insecta</taxon>
        <taxon>Pterygota</taxon>
        <taxon>Neoptera</taxon>
        <taxon>Paraneoptera</taxon>
        <taxon>Hemiptera</taxon>
        <taxon>Heteroptera</taxon>
        <taxon>Panheteroptera</taxon>
        <taxon>Nepomorpha</taxon>
        <taxon>Nepidae</taxon>
        <taxon>Ranatrinae</taxon>
        <taxon>Ranatra</taxon>
    </lineage>
</organism>
<comment type="function">
    <text evidence="8">Essential component of the vacuolar proton pump (V-ATPase), a multimeric enzyme that catalyzes the translocation of protons across the membranes. Required for assembly and activity of the V-ATPase.</text>
</comment>
<feature type="transmembrane region" description="Helical" evidence="8">
    <location>
        <begin position="442"/>
        <end position="466"/>
    </location>
</feature>
<keyword evidence="3 8" id="KW-0813">Transport</keyword>
<dbReference type="GO" id="GO:1902600">
    <property type="term" value="P:proton transmembrane transport"/>
    <property type="evidence" value="ECO:0007669"/>
    <property type="project" value="UniProtKB-KW"/>
</dbReference>
<dbReference type="PANTHER" id="PTHR11629:SF63">
    <property type="entry name" value="V-TYPE PROTON ATPASE SUBUNIT A"/>
    <property type="match status" value="1"/>
</dbReference>
<keyword evidence="8" id="KW-0375">Hydrogen ion transport</keyword>
<comment type="similarity">
    <text evidence="2 8">Belongs to the V-ATPase 116 kDa subunit family.</text>
</comment>
<sequence>MFHGDMEGRPDDKFVNQQVDKISFIVCCQGEELTKKVKKVCEGYRAPTYMCPTKISDIRKSLIEVSHTINDLYKILTETEAHKNAVLKEGAKYIRNWLIEIRKMKGIFHTMNYFDIQQNETFVAHCWIPYSDIGDVYNTLYYNSVIDEINRDVKPVITEIDPLDNPPTYFKLNKFTKAFQKIIEAYGIASYREINPTLFTIITFPFLFGVMFGDMGHATIMTLFATVLIIKEKKYLHTVIENEIFKMLFGGRYVILLMGIFSFYIGFIYNDIFSISMNIFGTTWRVNYDKSTLKENELLQLNPSSDDFLGKPPPFGLDPMWKHSVNDIDRTNVLKMKVSIIIGVLQMFFGICLSLVNHIYFKNYLSIYCEFIPQVIFFLSLFGYLVALIFIKWVTFGPKFDIASSPHCAPSILITFIGMILMKKMEIPEGCERDMYAGQGTYQKILVGLAVACVPWMLIMKPVILIRRLKNKNKHQNLIFQTKKVEGTESEEPSEIFIHQCIHTIEFVLGSVSYTASYLRLWALSLAHGQLAEVLWSRVMKAGFTRFEILGGVFVYIAFACWAGLTVSIMVVMEGLSAFLHALRLHW</sequence>
<evidence type="ECO:0000313" key="9">
    <source>
        <dbReference type="EMBL" id="KAL1132714.1"/>
    </source>
</evidence>
<evidence type="ECO:0000256" key="4">
    <source>
        <dbReference type="ARBA" id="ARBA00022692"/>
    </source>
</evidence>
<accession>A0ABD0YN79</accession>
<name>A0ABD0YN79_9HEMI</name>
<comment type="caution">
    <text evidence="9">The sequence shown here is derived from an EMBL/GenBank/DDBJ whole genome shotgun (WGS) entry which is preliminary data.</text>
</comment>
<keyword evidence="5 8" id="KW-1133">Transmembrane helix</keyword>
<keyword evidence="10" id="KW-1185">Reference proteome</keyword>
<keyword evidence="4 8" id="KW-0812">Transmembrane</keyword>
<dbReference type="InterPro" id="IPR002490">
    <property type="entry name" value="V-ATPase_116kDa_su"/>
</dbReference>
<reference evidence="9 10" key="1">
    <citation type="submission" date="2024-07" db="EMBL/GenBank/DDBJ databases">
        <title>Chromosome-level genome assembly of the water stick insect Ranatra chinensis (Heteroptera: Nepidae).</title>
        <authorList>
            <person name="Liu X."/>
        </authorList>
    </citation>
    <scope>NUCLEOTIDE SEQUENCE [LARGE SCALE GENOMIC DNA]</scope>
    <source>
        <strain evidence="9">Cailab_2021Rc</strain>
        <tissue evidence="9">Muscle</tissue>
    </source>
</reference>
<evidence type="ECO:0000256" key="5">
    <source>
        <dbReference type="ARBA" id="ARBA00022989"/>
    </source>
</evidence>
<feature type="transmembrane region" description="Helical" evidence="8">
    <location>
        <begin position="547"/>
        <end position="573"/>
    </location>
</feature>